<proteinExistence type="predicted"/>
<keyword evidence="3" id="KW-1185">Reference proteome</keyword>
<feature type="region of interest" description="Disordered" evidence="1">
    <location>
        <begin position="87"/>
        <end position="157"/>
    </location>
</feature>
<reference evidence="4" key="2">
    <citation type="submission" date="2020-04" db="EMBL/GenBank/DDBJ databases">
        <authorList>
            <consortium name="NCBI Genome Project"/>
        </authorList>
    </citation>
    <scope>NUCLEOTIDE SEQUENCE</scope>
    <source>
        <strain evidence="4">CBS 304.34</strain>
    </source>
</reference>
<dbReference type="AlphaFoldDB" id="A0A6A6YWS0"/>
<dbReference type="Proteomes" id="UP000504636">
    <property type="component" value="Unplaced"/>
</dbReference>
<accession>A0A6A6YWS0</accession>
<evidence type="ECO:0000256" key="1">
    <source>
        <dbReference type="SAM" id="MobiDB-lite"/>
    </source>
</evidence>
<feature type="compositionally biased region" description="Basic and acidic residues" evidence="1">
    <location>
        <begin position="115"/>
        <end position="124"/>
    </location>
</feature>
<protein>
    <submittedName>
        <fullName evidence="2 4">Uncharacterized protein</fullName>
    </submittedName>
</protein>
<dbReference type="EMBL" id="MU003696">
    <property type="protein sequence ID" value="KAF2812969.1"/>
    <property type="molecule type" value="Genomic_DNA"/>
</dbReference>
<name>A0A6A6YWS0_9PEZI</name>
<dbReference type="RefSeq" id="XP_033579933.1">
    <property type="nucleotide sequence ID" value="XM_033721851.1"/>
</dbReference>
<evidence type="ECO:0000313" key="2">
    <source>
        <dbReference type="EMBL" id="KAF2812969.1"/>
    </source>
</evidence>
<reference evidence="2 4" key="1">
    <citation type="journal article" date="2020" name="Stud. Mycol.">
        <title>101 Dothideomycetes genomes: a test case for predicting lifestyles and emergence of pathogens.</title>
        <authorList>
            <person name="Haridas S."/>
            <person name="Albert R."/>
            <person name="Binder M."/>
            <person name="Bloem J."/>
            <person name="Labutti K."/>
            <person name="Salamov A."/>
            <person name="Andreopoulos B."/>
            <person name="Baker S."/>
            <person name="Barry K."/>
            <person name="Bills G."/>
            <person name="Bluhm B."/>
            <person name="Cannon C."/>
            <person name="Castanera R."/>
            <person name="Culley D."/>
            <person name="Daum C."/>
            <person name="Ezra D."/>
            <person name="Gonzalez J."/>
            <person name="Henrissat B."/>
            <person name="Kuo A."/>
            <person name="Liang C."/>
            <person name="Lipzen A."/>
            <person name="Lutzoni F."/>
            <person name="Magnuson J."/>
            <person name="Mondo S."/>
            <person name="Nolan M."/>
            <person name="Ohm R."/>
            <person name="Pangilinan J."/>
            <person name="Park H.-J."/>
            <person name="Ramirez L."/>
            <person name="Alfaro M."/>
            <person name="Sun H."/>
            <person name="Tritt A."/>
            <person name="Yoshinaga Y."/>
            <person name="Zwiers L.-H."/>
            <person name="Turgeon B."/>
            <person name="Goodwin S."/>
            <person name="Spatafora J."/>
            <person name="Crous P."/>
            <person name="Grigoriev I."/>
        </authorList>
    </citation>
    <scope>NUCLEOTIDE SEQUENCE</scope>
    <source>
        <strain evidence="2 4">CBS 304.34</strain>
    </source>
</reference>
<dbReference type="GeneID" id="54462744"/>
<organism evidence="2">
    <name type="scientific">Mytilinidion resinicola</name>
    <dbReference type="NCBI Taxonomy" id="574789"/>
    <lineage>
        <taxon>Eukaryota</taxon>
        <taxon>Fungi</taxon>
        <taxon>Dikarya</taxon>
        <taxon>Ascomycota</taxon>
        <taxon>Pezizomycotina</taxon>
        <taxon>Dothideomycetes</taxon>
        <taxon>Pleosporomycetidae</taxon>
        <taxon>Mytilinidiales</taxon>
        <taxon>Mytilinidiaceae</taxon>
        <taxon>Mytilinidion</taxon>
    </lineage>
</organism>
<evidence type="ECO:0000313" key="3">
    <source>
        <dbReference type="Proteomes" id="UP000504636"/>
    </source>
</evidence>
<sequence length="157" mass="17316">MTPIGPTLLQLLFAEPQESHRPLLRHIPILPSLSTALLGPSRAPRRFLVHVLFHHSAPRSVPPQALALRRTDPSQTSPAAYPVRLELSMQHLDARSRPPAATHSRTNQRPRTHKTRSERGETGGHRQGPGLRALQAPNAEGDVQPVGAIDDRRPRLA</sequence>
<evidence type="ECO:0000313" key="4">
    <source>
        <dbReference type="RefSeq" id="XP_033579933.1"/>
    </source>
</evidence>
<gene>
    <name evidence="2 4" type="ORF">BDZ99DRAFT_473712</name>
</gene>
<reference evidence="4" key="3">
    <citation type="submission" date="2025-04" db="UniProtKB">
        <authorList>
            <consortium name="RefSeq"/>
        </authorList>
    </citation>
    <scope>IDENTIFICATION</scope>
    <source>
        <strain evidence="4">CBS 304.34</strain>
    </source>
</reference>